<dbReference type="Gene3D" id="3.20.20.80">
    <property type="entry name" value="Glycosidases"/>
    <property type="match status" value="1"/>
</dbReference>
<keyword evidence="1" id="KW-0472">Membrane</keyword>
<sequence>MRSRVHCSRIGSHLPPRPTAIIHIIMPFLSSSIALAALIAFASAESNLGGQGYVDLSVYGGTPDAKGAGILYGIPNDPAYYPGTAPARSTWGPYFQGAGISWVRAGGAQIPFKGYASDLLEGGTEGYDKRFASFKQNFQDARALNPNNQFVLLVHDLWGADGGQGSNTPFPCDDGDCAQYGVYLDKLIADLKDNDLLGGLHIDIWNEPDISGFWARSQDQYLQAYDYAYSKYRAAFGTAVALVAPSTSSQPDANNDWWKNFTSHISANGNIPDWWSAHQLNGASSANCGNDPVNTQAGLNDVLSQHGLPARPFQLNEYAYIDEQSPAYTAWFISRFERTGITGLRADWGSKVGLHNDLAKLLGPGGNDKTDNFYKLGDWHVLNYYTQQQHGVITKAGATVSTCYDLYVTQERDVGSTHILAGSRGQSGAYPITVSNVDSMPAYQGKTSLRAVINEIPYNNGGRVDCPVLYSNTTVAVSDNKIVINLEQNTNSSYTIDLYAA</sequence>
<keyword evidence="3" id="KW-1185">Reference proteome</keyword>
<evidence type="ECO:0000313" key="3">
    <source>
        <dbReference type="Proteomes" id="UP000215127"/>
    </source>
</evidence>
<dbReference type="EMBL" id="LT853692">
    <property type="protein sequence ID" value="SMQ46669.1"/>
    <property type="molecule type" value="Genomic_DNA"/>
</dbReference>
<dbReference type="SUPFAM" id="SSF51445">
    <property type="entry name" value="(Trans)glycosidases"/>
    <property type="match status" value="1"/>
</dbReference>
<dbReference type="STRING" id="1276538.A0A1X7RGX7"/>
<keyword evidence="1" id="KW-0812">Transmembrane</keyword>
<keyword evidence="1" id="KW-1133">Transmembrane helix</keyword>
<accession>A0A1X7RGX7</accession>
<protein>
    <submittedName>
        <fullName evidence="2">Uncharacterized protein</fullName>
    </submittedName>
</protein>
<evidence type="ECO:0000256" key="1">
    <source>
        <dbReference type="SAM" id="Phobius"/>
    </source>
</evidence>
<proteinExistence type="predicted"/>
<dbReference type="AlphaFoldDB" id="A0A1X7RGX7"/>
<gene>
    <name evidence="2" type="ORF">ZT3D7_G1815</name>
</gene>
<evidence type="ECO:0000313" key="2">
    <source>
        <dbReference type="EMBL" id="SMQ46669.1"/>
    </source>
</evidence>
<dbReference type="Proteomes" id="UP000215127">
    <property type="component" value="Chromosome 1"/>
</dbReference>
<feature type="transmembrane region" description="Helical" evidence="1">
    <location>
        <begin position="20"/>
        <end position="42"/>
    </location>
</feature>
<organism evidence="2 3">
    <name type="scientific">Zymoseptoria tritici (strain ST99CH_3D7)</name>
    <dbReference type="NCBI Taxonomy" id="1276538"/>
    <lineage>
        <taxon>Eukaryota</taxon>
        <taxon>Fungi</taxon>
        <taxon>Dikarya</taxon>
        <taxon>Ascomycota</taxon>
        <taxon>Pezizomycotina</taxon>
        <taxon>Dothideomycetes</taxon>
        <taxon>Dothideomycetidae</taxon>
        <taxon>Mycosphaerellales</taxon>
        <taxon>Mycosphaerellaceae</taxon>
        <taxon>Zymoseptoria</taxon>
    </lineage>
</organism>
<reference evidence="2 3" key="1">
    <citation type="submission" date="2016-06" db="EMBL/GenBank/DDBJ databases">
        <authorList>
            <person name="Kjaerup R.B."/>
            <person name="Dalgaard T.S."/>
            <person name="Juul-Madsen H.R."/>
        </authorList>
    </citation>
    <scope>NUCLEOTIDE SEQUENCE [LARGE SCALE GENOMIC DNA]</scope>
</reference>
<name>A0A1X7RGX7_ZYMT9</name>
<dbReference type="InterPro" id="IPR017853">
    <property type="entry name" value="GH"/>
</dbReference>